<keyword evidence="3 8" id="KW-0285">Flavoprotein</keyword>
<comment type="cofactor">
    <cofactor evidence="1">
        <name>FAD</name>
        <dbReference type="ChEBI" id="CHEBI:57692"/>
    </cofactor>
</comment>
<keyword evidence="6 8" id="KW-0560">Oxidoreductase</keyword>
<dbReference type="EC" id="1.18.1.2" evidence="8"/>
<comment type="catalytic activity">
    <reaction evidence="7 8">
        <text>2 reduced [2Fe-2S]-[ferredoxin] + NADP(+) + H(+) = 2 oxidized [2Fe-2S]-[ferredoxin] + NADPH</text>
        <dbReference type="Rhea" id="RHEA:20125"/>
        <dbReference type="Rhea" id="RHEA-COMP:10000"/>
        <dbReference type="Rhea" id="RHEA-COMP:10001"/>
        <dbReference type="ChEBI" id="CHEBI:15378"/>
        <dbReference type="ChEBI" id="CHEBI:33737"/>
        <dbReference type="ChEBI" id="CHEBI:33738"/>
        <dbReference type="ChEBI" id="CHEBI:57783"/>
        <dbReference type="ChEBI" id="CHEBI:58349"/>
        <dbReference type="EC" id="1.18.1.2"/>
    </reaction>
</comment>
<feature type="binding site" evidence="9">
    <location>
        <position position="139"/>
    </location>
    <ligand>
        <name>NADP(+)</name>
        <dbReference type="ChEBI" id="CHEBI:58349"/>
    </ligand>
</feature>
<dbReference type="GO" id="GO:0004324">
    <property type="term" value="F:ferredoxin-NADP+ reductase activity"/>
    <property type="evidence" value="ECO:0007669"/>
    <property type="project" value="UniProtKB-EC"/>
</dbReference>
<sequence length="360" mass="39981">MMLQMTPTGRLSHRCSFAPSARRPQVCQRGFRVVSQAAAVGAPTAPAIEHPIKKAKVPLELEEGELPLNTFSPKKPFTGKIKSVERIVGPKATGETCHIVIETNGDIPFHEGQSYGVVPPGQKTNSKGKKMNHGARLYSIASTRYGDEFNGKTASLCVRRATFWDPEKNAEDPAKKGLCSNFLCDAKPGDEISMTGPTGKVLLLPSDPNAVHIMVATGTGIAPYRAYLRRLFVEDVPDFKFTGLAWLFMGVANSDATLYDDEFQEILKSYPKQFRLDYALSREQTNKSGGKMYIQDKVEEYADEVFDLLESGAHIYFCGLKGMMPGIQDMLSRVCKSKKIDEEGFFGKLKENHQWHVEVY</sequence>
<feature type="binding site" evidence="9">
    <location>
        <position position="159"/>
    </location>
    <ligand>
        <name>NADP(+)</name>
        <dbReference type="ChEBI" id="CHEBI:58349"/>
    </ligand>
</feature>
<proteinExistence type="inferred from homology"/>
<comment type="caution">
    <text evidence="11">The sequence shown here is derived from an EMBL/GenBank/DDBJ whole genome shotgun (WGS) entry which is preliminary data.</text>
</comment>
<keyword evidence="5 8" id="KW-0521">NADP</keyword>
<dbReference type="InterPro" id="IPR039261">
    <property type="entry name" value="FNR_nucleotide-bd"/>
</dbReference>
<evidence type="ECO:0000313" key="11">
    <source>
        <dbReference type="EMBL" id="KAK9812487.1"/>
    </source>
</evidence>
<dbReference type="PROSITE" id="PS51384">
    <property type="entry name" value="FAD_FR"/>
    <property type="match status" value="1"/>
</dbReference>
<dbReference type="InterPro" id="IPR001433">
    <property type="entry name" value="OxRdtase_FAD/NAD-bd"/>
</dbReference>
<dbReference type="FunFam" id="3.40.50.80:FF:000008">
    <property type="entry name" value="Ferredoxin--NADP reductase, chloroplastic"/>
    <property type="match status" value="1"/>
</dbReference>
<dbReference type="Pfam" id="PF00175">
    <property type="entry name" value="NAD_binding_1"/>
    <property type="match status" value="1"/>
</dbReference>
<dbReference type="InterPro" id="IPR015701">
    <property type="entry name" value="FNR"/>
</dbReference>
<protein>
    <recommendedName>
        <fullName evidence="8">Ferredoxin--NADP reductase, chloroplastic</fullName>
        <shortName evidence="8">FNR</shortName>
        <ecNumber evidence="8">1.18.1.2</ecNumber>
    </recommendedName>
</protein>
<dbReference type="Gene3D" id="2.40.30.10">
    <property type="entry name" value="Translation factors"/>
    <property type="match status" value="1"/>
</dbReference>
<dbReference type="PIRSF" id="PIRSF000361">
    <property type="entry name" value="Frd-NADP+_RD"/>
    <property type="match status" value="1"/>
</dbReference>
<feature type="binding site" evidence="9">
    <location>
        <position position="291"/>
    </location>
    <ligand>
        <name>NADP(+)</name>
        <dbReference type="ChEBI" id="CHEBI:58349"/>
    </ligand>
</feature>
<dbReference type="EMBL" id="JALJOQ010000006">
    <property type="protein sequence ID" value="KAK9812487.1"/>
    <property type="molecule type" value="Genomic_DNA"/>
</dbReference>
<evidence type="ECO:0000256" key="7">
    <source>
        <dbReference type="ARBA" id="ARBA00047776"/>
    </source>
</evidence>
<evidence type="ECO:0000256" key="9">
    <source>
        <dbReference type="PIRSR" id="PIRSR000361-1"/>
    </source>
</evidence>
<evidence type="ECO:0000256" key="6">
    <source>
        <dbReference type="ARBA" id="ARBA00023002"/>
    </source>
</evidence>
<feature type="domain" description="FAD-binding FR-type" evidence="10">
    <location>
        <begin position="74"/>
        <end position="204"/>
    </location>
</feature>
<reference evidence="11 12" key="1">
    <citation type="journal article" date="2024" name="Nat. Commun.">
        <title>Phylogenomics reveals the evolutionary origins of lichenization in chlorophyte algae.</title>
        <authorList>
            <person name="Puginier C."/>
            <person name="Libourel C."/>
            <person name="Otte J."/>
            <person name="Skaloud P."/>
            <person name="Haon M."/>
            <person name="Grisel S."/>
            <person name="Petersen M."/>
            <person name="Berrin J.G."/>
            <person name="Delaux P.M."/>
            <person name="Dal Grande F."/>
            <person name="Keller J."/>
        </authorList>
    </citation>
    <scope>NUCLEOTIDE SEQUENCE [LARGE SCALE GENOMIC DNA]</scope>
    <source>
        <strain evidence="11 12">SAG 2036</strain>
    </source>
</reference>
<organism evidence="11 12">
    <name type="scientific">Symbiochloris irregularis</name>
    <dbReference type="NCBI Taxonomy" id="706552"/>
    <lineage>
        <taxon>Eukaryota</taxon>
        <taxon>Viridiplantae</taxon>
        <taxon>Chlorophyta</taxon>
        <taxon>core chlorophytes</taxon>
        <taxon>Trebouxiophyceae</taxon>
        <taxon>Trebouxiales</taxon>
        <taxon>Trebouxiaceae</taxon>
        <taxon>Symbiochloris</taxon>
    </lineage>
</organism>
<keyword evidence="12" id="KW-1185">Reference proteome</keyword>
<dbReference type="SUPFAM" id="SSF63380">
    <property type="entry name" value="Riboflavin synthase domain-like"/>
    <property type="match status" value="1"/>
</dbReference>
<evidence type="ECO:0000256" key="2">
    <source>
        <dbReference type="ARBA" id="ARBA00008312"/>
    </source>
</evidence>
<accession>A0AAW1PWV5</accession>
<name>A0AAW1PWV5_9CHLO</name>
<feature type="binding site" evidence="9">
    <location>
        <position position="219"/>
    </location>
    <ligand>
        <name>NADP(+)</name>
        <dbReference type="ChEBI" id="CHEBI:58349"/>
    </ligand>
</feature>
<dbReference type="CDD" id="cd06208">
    <property type="entry name" value="CYPOR_like_FNR"/>
    <property type="match status" value="1"/>
</dbReference>
<dbReference type="Proteomes" id="UP001465755">
    <property type="component" value="Unassembled WGS sequence"/>
</dbReference>
<evidence type="ECO:0000256" key="8">
    <source>
        <dbReference type="PIRNR" id="PIRNR000361"/>
    </source>
</evidence>
<evidence type="ECO:0000256" key="3">
    <source>
        <dbReference type="ARBA" id="ARBA00022630"/>
    </source>
</evidence>
<feature type="binding site" evidence="9">
    <location>
        <begin position="281"/>
        <end position="282"/>
    </location>
    <ligand>
        <name>NADP(+)</name>
        <dbReference type="ChEBI" id="CHEBI:58349"/>
    </ligand>
</feature>
<evidence type="ECO:0000313" key="12">
    <source>
        <dbReference type="Proteomes" id="UP001465755"/>
    </source>
</evidence>
<dbReference type="InterPro" id="IPR017938">
    <property type="entry name" value="Riboflavin_synthase-like_b-brl"/>
</dbReference>
<evidence type="ECO:0000256" key="4">
    <source>
        <dbReference type="ARBA" id="ARBA00022827"/>
    </source>
</evidence>
<feature type="binding site" evidence="9">
    <location>
        <position position="358"/>
    </location>
    <ligand>
        <name>NADP(+)</name>
        <dbReference type="ChEBI" id="CHEBI:58349"/>
    </ligand>
</feature>
<dbReference type="Gene3D" id="3.40.50.80">
    <property type="entry name" value="Nucleotide-binding domain of ferredoxin-NADP reductase (FNR) module"/>
    <property type="match status" value="1"/>
</dbReference>
<feature type="binding site" evidence="9">
    <location>
        <begin position="319"/>
        <end position="320"/>
    </location>
    <ligand>
        <name>NADP(+)</name>
        <dbReference type="ChEBI" id="CHEBI:58349"/>
    </ligand>
</feature>
<dbReference type="SUPFAM" id="SSF52343">
    <property type="entry name" value="Ferredoxin reductase-like, C-terminal NADP-linked domain"/>
    <property type="match status" value="1"/>
</dbReference>
<dbReference type="InterPro" id="IPR035442">
    <property type="entry name" value="FNR_plant_Cyanobacteria"/>
</dbReference>
<keyword evidence="4 8" id="KW-0274">FAD</keyword>
<dbReference type="PRINTS" id="PR00371">
    <property type="entry name" value="FPNCR"/>
</dbReference>
<comment type="subcellular location">
    <subcellularLocation>
        <location evidence="8">Plastid</location>
        <location evidence="8">Chloroplast</location>
    </subcellularLocation>
</comment>
<evidence type="ECO:0000259" key="10">
    <source>
        <dbReference type="PROSITE" id="PS51384"/>
    </source>
</evidence>
<dbReference type="PANTHER" id="PTHR43314">
    <property type="match status" value="1"/>
</dbReference>
<dbReference type="GO" id="GO:0009507">
    <property type="term" value="C:chloroplast"/>
    <property type="evidence" value="ECO:0007669"/>
    <property type="project" value="UniProtKB-SubCell"/>
</dbReference>
<evidence type="ECO:0000256" key="5">
    <source>
        <dbReference type="ARBA" id="ARBA00022857"/>
    </source>
</evidence>
<dbReference type="PIRSF" id="PIRSF501178">
    <property type="entry name" value="FNR-PetH"/>
    <property type="match status" value="1"/>
</dbReference>
<gene>
    <name evidence="11" type="ORF">WJX73_003850</name>
</gene>
<evidence type="ECO:0000256" key="1">
    <source>
        <dbReference type="ARBA" id="ARBA00001974"/>
    </source>
</evidence>
<comment type="similarity">
    <text evidence="2 8">Belongs to the ferredoxin--NADP reductase type 1 family.</text>
</comment>
<dbReference type="InterPro" id="IPR017927">
    <property type="entry name" value="FAD-bd_FR_type"/>
</dbReference>
<dbReference type="InterPro" id="IPR001709">
    <property type="entry name" value="Flavoprot_Pyr_Nucl_cyt_Rdtase"/>
</dbReference>
<dbReference type="AlphaFoldDB" id="A0AAW1PWV5"/>